<dbReference type="EMBL" id="QJJS01000008">
    <property type="protein sequence ID" value="PXW95774.1"/>
    <property type="molecule type" value="Genomic_DNA"/>
</dbReference>
<organism evidence="2 3">
    <name type="scientific">Sphaerotilus hippei</name>
    <dbReference type="NCBI Taxonomy" id="744406"/>
    <lineage>
        <taxon>Bacteria</taxon>
        <taxon>Pseudomonadati</taxon>
        <taxon>Pseudomonadota</taxon>
        <taxon>Betaproteobacteria</taxon>
        <taxon>Burkholderiales</taxon>
        <taxon>Sphaerotilaceae</taxon>
        <taxon>Sphaerotilus</taxon>
    </lineage>
</organism>
<dbReference type="Pfam" id="PF05114">
    <property type="entry name" value="MbnB_TglH_ChrH"/>
    <property type="match status" value="1"/>
</dbReference>
<dbReference type="Gene3D" id="3.20.20.150">
    <property type="entry name" value="Divalent-metal-dependent TIM barrel enzymes"/>
    <property type="match status" value="1"/>
</dbReference>
<dbReference type="PANTHER" id="PTHR42194">
    <property type="entry name" value="UPF0276 PROTEIN HI_1600"/>
    <property type="match status" value="1"/>
</dbReference>
<dbReference type="OrthoDB" id="9763101at2"/>
<proteinExistence type="inferred from homology"/>
<protein>
    <recommendedName>
        <fullName evidence="1">UPF0276 protein C7444_10832</fullName>
    </recommendedName>
</protein>
<dbReference type="InterPro" id="IPR036237">
    <property type="entry name" value="Xyl_isomerase-like_sf"/>
</dbReference>
<evidence type="ECO:0000313" key="2">
    <source>
        <dbReference type="EMBL" id="PXW95774.1"/>
    </source>
</evidence>
<sequence length="289" mass="31513">MRPHTPHALPARAGLGFKPGHFHALSTTTPDLGFVEVHAENYLVDGGPLHHQLGWLRERHALSVHGVGLSIGGPEPLDDEHLGRLARLLERCQPQSFSEHLAWSGHGGVFFNDLLPLPYDRTTLQQVCAHVDQVQDRLQRRLLLENPATCVEFDRSTMDEGDFITEVLRRTGCGLLLDVSNLHVACVNHHRDVHAALRALPLHAVGEIHLAGFSQARDSLGERLLIDSHGAAVADEVWALYQEALTLTGPVATLIERDHDVPALAVLLAEAARADRALQAAAAERGVPA</sequence>
<keyword evidence="3" id="KW-1185">Reference proteome</keyword>
<comment type="caution">
    <text evidence="2">The sequence shown here is derived from an EMBL/GenBank/DDBJ whole genome shotgun (WGS) entry which is preliminary data.</text>
</comment>
<dbReference type="NCBIfam" id="NF003818">
    <property type="entry name" value="PRK05409.1"/>
    <property type="match status" value="1"/>
</dbReference>
<name>A0A318GZQ9_9BURK</name>
<dbReference type="SUPFAM" id="SSF51658">
    <property type="entry name" value="Xylose isomerase-like"/>
    <property type="match status" value="1"/>
</dbReference>
<dbReference type="PANTHER" id="PTHR42194:SF1">
    <property type="entry name" value="UPF0276 PROTEIN HI_1600"/>
    <property type="match status" value="1"/>
</dbReference>
<evidence type="ECO:0000256" key="1">
    <source>
        <dbReference type="HAMAP-Rule" id="MF_00697"/>
    </source>
</evidence>
<comment type="similarity">
    <text evidence="1">Belongs to the UPF0276 family.</text>
</comment>
<evidence type="ECO:0000313" key="3">
    <source>
        <dbReference type="Proteomes" id="UP000247811"/>
    </source>
</evidence>
<dbReference type="Proteomes" id="UP000247811">
    <property type="component" value="Unassembled WGS sequence"/>
</dbReference>
<dbReference type="HAMAP" id="MF_00697">
    <property type="entry name" value="UPF0276"/>
    <property type="match status" value="1"/>
</dbReference>
<reference evidence="2 3" key="1">
    <citation type="submission" date="2018-05" db="EMBL/GenBank/DDBJ databases">
        <title>Genomic Encyclopedia of Type Strains, Phase IV (KMG-IV): sequencing the most valuable type-strain genomes for metagenomic binning, comparative biology and taxonomic classification.</title>
        <authorList>
            <person name="Goeker M."/>
        </authorList>
    </citation>
    <scope>NUCLEOTIDE SEQUENCE [LARGE SCALE GENOMIC DNA]</scope>
    <source>
        <strain evidence="2 3">DSM 566</strain>
    </source>
</reference>
<dbReference type="InterPro" id="IPR007801">
    <property type="entry name" value="MbnB/TglH/ChrH"/>
</dbReference>
<accession>A0A318GZQ9</accession>
<dbReference type="RefSeq" id="WP_110400732.1">
    <property type="nucleotide sequence ID" value="NZ_QJJS01000008.1"/>
</dbReference>
<gene>
    <name evidence="2" type="ORF">C7444_10832</name>
</gene>
<dbReference type="AlphaFoldDB" id="A0A318GZQ9"/>